<evidence type="ECO:0000256" key="6">
    <source>
        <dbReference type="ARBA" id="ARBA00022679"/>
    </source>
</evidence>
<organism evidence="18 19">
    <name type="scientific">Methylomicrobium album BG8</name>
    <dbReference type="NCBI Taxonomy" id="686340"/>
    <lineage>
        <taxon>Bacteria</taxon>
        <taxon>Pseudomonadati</taxon>
        <taxon>Pseudomonadota</taxon>
        <taxon>Gammaproteobacteria</taxon>
        <taxon>Methylococcales</taxon>
        <taxon>Methylococcaceae</taxon>
        <taxon>Methylomicrobium</taxon>
    </lineage>
</organism>
<proteinExistence type="inferred from homology"/>
<dbReference type="GO" id="GO:0003684">
    <property type="term" value="F:damaged DNA binding"/>
    <property type="evidence" value="ECO:0007669"/>
    <property type="project" value="InterPro"/>
</dbReference>
<dbReference type="Gene3D" id="1.10.150.20">
    <property type="entry name" value="5' to 3' exonuclease, C-terminal subdomain"/>
    <property type="match status" value="1"/>
</dbReference>
<dbReference type="InterPro" id="IPR043502">
    <property type="entry name" value="DNA/RNA_pol_sf"/>
</dbReference>
<dbReference type="Gene3D" id="3.30.70.270">
    <property type="match status" value="1"/>
</dbReference>
<keyword evidence="4 16" id="KW-0515">Mutator protein</keyword>
<dbReference type="GO" id="GO:0005829">
    <property type="term" value="C:cytosol"/>
    <property type="evidence" value="ECO:0007669"/>
    <property type="project" value="TreeGrafter"/>
</dbReference>
<keyword evidence="13 16" id="KW-0238">DNA-binding</keyword>
<keyword evidence="7 16" id="KW-0548">Nucleotidyltransferase</keyword>
<feature type="binding site" evidence="16">
    <location>
        <position position="109"/>
    </location>
    <ligand>
        <name>Mg(2+)</name>
        <dbReference type="ChEBI" id="CHEBI:18420"/>
    </ligand>
</feature>
<feature type="domain" description="UmuC" evidence="17">
    <location>
        <begin position="10"/>
        <end position="191"/>
    </location>
</feature>
<dbReference type="Gene3D" id="3.40.1170.60">
    <property type="match status" value="1"/>
</dbReference>
<evidence type="ECO:0000259" key="17">
    <source>
        <dbReference type="PROSITE" id="PS50173"/>
    </source>
</evidence>
<dbReference type="EC" id="2.7.7.7" evidence="16"/>
<evidence type="ECO:0000313" key="18">
    <source>
        <dbReference type="EMBL" id="EIC29562.1"/>
    </source>
</evidence>
<dbReference type="InterPro" id="IPR017961">
    <property type="entry name" value="DNA_pol_Y-fam_little_finger"/>
</dbReference>
<keyword evidence="10 16" id="KW-0227">DNA damage</keyword>
<keyword evidence="14 16" id="KW-0234">DNA repair</keyword>
<evidence type="ECO:0000256" key="4">
    <source>
        <dbReference type="ARBA" id="ARBA00022457"/>
    </source>
</evidence>
<dbReference type="Gene3D" id="3.30.1490.100">
    <property type="entry name" value="DNA polymerase, Y-family, little finger domain"/>
    <property type="match status" value="1"/>
</dbReference>
<keyword evidence="8 16" id="KW-0235">DNA replication</keyword>
<dbReference type="PANTHER" id="PTHR11076:SF33">
    <property type="entry name" value="DNA POLYMERASE KAPPA"/>
    <property type="match status" value="1"/>
</dbReference>
<evidence type="ECO:0000256" key="15">
    <source>
        <dbReference type="ARBA" id="ARBA00049244"/>
    </source>
</evidence>
<comment type="subunit">
    <text evidence="3 16">Monomer.</text>
</comment>
<evidence type="ECO:0000256" key="3">
    <source>
        <dbReference type="ARBA" id="ARBA00011245"/>
    </source>
</evidence>
<dbReference type="FunFam" id="1.10.150.20:FF:000019">
    <property type="entry name" value="DNA polymerase IV"/>
    <property type="match status" value="1"/>
</dbReference>
<dbReference type="InterPro" id="IPR001126">
    <property type="entry name" value="UmuC"/>
</dbReference>
<keyword evidence="11 16" id="KW-0460">Magnesium</keyword>
<keyword evidence="12 16" id="KW-0239">DNA-directed DNA polymerase</keyword>
<dbReference type="GO" id="GO:0006281">
    <property type="term" value="P:DNA repair"/>
    <property type="evidence" value="ECO:0007669"/>
    <property type="project" value="UniProtKB-UniRule"/>
</dbReference>
<dbReference type="Proteomes" id="UP000005090">
    <property type="component" value="Chromosome"/>
</dbReference>
<dbReference type="GO" id="GO:0042276">
    <property type="term" value="P:error-prone translesion synthesis"/>
    <property type="evidence" value="ECO:0007669"/>
    <property type="project" value="TreeGrafter"/>
</dbReference>
<dbReference type="GO" id="GO:0000287">
    <property type="term" value="F:magnesium ion binding"/>
    <property type="evidence" value="ECO:0007669"/>
    <property type="project" value="UniProtKB-UniRule"/>
</dbReference>
<dbReference type="SUPFAM" id="SSF56672">
    <property type="entry name" value="DNA/RNA polymerases"/>
    <property type="match status" value="1"/>
</dbReference>
<comment type="cofactor">
    <cofactor evidence="16">
        <name>Mg(2+)</name>
        <dbReference type="ChEBI" id="CHEBI:18420"/>
    </cofactor>
    <text evidence="16">Binds 2 magnesium ions per subunit.</text>
</comment>
<dbReference type="InterPro" id="IPR053848">
    <property type="entry name" value="IMS_HHH_1"/>
</dbReference>
<dbReference type="STRING" id="686340.Metal_1795"/>
<keyword evidence="5 16" id="KW-0963">Cytoplasm</keyword>
<comment type="function">
    <text evidence="16">Poorly processive, error-prone DNA polymerase involved in untargeted mutagenesis. Copies undamaged DNA at stalled replication forks, which arise in vivo from mismatched or misaligned primer ends. These misaligned primers can be extended by PolIV. Exhibits no 3'-5' exonuclease (proofreading) activity. May be involved in translesional synthesis, in conjunction with the beta clamp from PolIII.</text>
</comment>
<dbReference type="InterPro" id="IPR043128">
    <property type="entry name" value="Rev_trsase/Diguanyl_cyclase"/>
</dbReference>
<comment type="catalytic activity">
    <reaction evidence="15 16">
        <text>DNA(n) + a 2'-deoxyribonucleoside 5'-triphosphate = DNA(n+1) + diphosphate</text>
        <dbReference type="Rhea" id="RHEA:22508"/>
        <dbReference type="Rhea" id="RHEA-COMP:17339"/>
        <dbReference type="Rhea" id="RHEA-COMP:17340"/>
        <dbReference type="ChEBI" id="CHEBI:33019"/>
        <dbReference type="ChEBI" id="CHEBI:61560"/>
        <dbReference type="ChEBI" id="CHEBI:173112"/>
        <dbReference type="EC" id="2.7.7.7"/>
    </reaction>
</comment>
<dbReference type="NCBIfam" id="NF002677">
    <property type="entry name" value="PRK02406.1"/>
    <property type="match status" value="1"/>
</dbReference>
<feature type="active site" evidence="16">
    <location>
        <position position="110"/>
    </location>
</feature>
<evidence type="ECO:0000256" key="7">
    <source>
        <dbReference type="ARBA" id="ARBA00022695"/>
    </source>
</evidence>
<protein>
    <recommendedName>
        <fullName evidence="16">DNA polymerase IV</fullName>
        <shortName evidence="16">Pol IV</shortName>
        <ecNumber evidence="16">2.7.7.7</ecNumber>
    </recommendedName>
</protein>
<feature type="binding site" evidence="16">
    <location>
        <position position="14"/>
    </location>
    <ligand>
        <name>Mg(2+)</name>
        <dbReference type="ChEBI" id="CHEBI:18420"/>
    </ligand>
</feature>
<sequence length="370" mass="41339">MTADLPLRKIIHIDMDAFYAAVEQRDNPAYRGKPVVVGGRPDSRGVVATCSYEARKFGIRSAMASSQAYRLCPQAIFVKPRFEVYRDVSAAIRRIFSDYTELFEPLSLDEAYLDVTVVSRCRGSATLIAKEIKDKIRQQTGLTASTGVSYNKFLAKIASDLDKPDGLCLITPEQGPGFVERLPVGKFHGIGKATEKKMHELDIRSGLDLKRWPLSLLVQHFGKAGQHYYDIARGIDHRPVRNFRPSKSVGVEITYPEDLAEPNLILQQLIDLMGKALARLTAKQMTAHTLTVKIKYHDFVQITRSKTLPQAITGVEGFEAILADLLKDTEVGVKKVRLLGIALSSLHSPELLHYRQTDLFAFSMPSHFPN</sequence>
<gene>
    <name evidence="16" type="primary">dinB</name>
    <name evidence="18" type="ORF">Metal_1795</name>
</gene>
<dbReference type="HOGENOM" id="CLU_012348_1_2_6"/>
<evidence type="ECO:0000256" key="5">
    <source>
        <dbReference type="ARBA" id="ARBA00022490"/>
    </source>
</evidence>
<feature type="site" description="Substrate discrimination" evidence="16">
    <location>
        <position position="19"/>
    </location>
</feature>
<dbReference type="CDD" id="cd03586">
    <property type="entry name" value="PolY_Pol_IV_kappa"/>
    <property type="match status" value="1"/>
</dbReference>
<evidence type="ECO:0000256" key="11">
    <source>
        <dbReference type="ARBA" id="ARBA00022842"/>
    </source>
</evidence>
<evidence type="ECO:0000256" key="12">
    <source>
        <dbReference type="ARBA" id="ARBA00022932"/>
    </source>
</evidence>
<dbReference type="eggNOG" id="COG0389">
    <property type="taxonomic scope" value="Bacteria"/>
</dbReference>
<dbReference type="Pfam" id="PF21999">
    <property type="entry name" value="IMS_HHH_1"/>
    <property type="match status" value="1"/>
</dbReference>
<dbReference type="GO" id="GO:0009432">
    <property type="term" value="P:SOS response"/>
    <property type="evidence" value="ECO:0007669"/>
    <property type="project" value="TreeGrafter"/>
</dbReference>
<keyword evidence="9 16" id="KW-0479">Metal-binding</keyword>
<keyword evidence="19" id="KW-1185">Reference proteome</keyword>
<evidence type="ECO:0000256" key="14">
    <source>
        <dbReference type="ARBA" id="ARBA00023204"/>
    </source>
</evidence>
<evidence type="ECO:0000256" key="13">
    <source>
        <dbReference type="ARBA" id="ARBA00023125"/>
    </source>
</evidence>
<evidence type="ECO:0000256" key="8">
    <source>
        <dbReference type="ARBA" id="ARBA00022705"/>
    </source>
</evidence>
<dbReference type="SUPFAM" id="SSF100879">
    <property type="entry name" value="Lesion bypass DNA polymerase (Y-family), little finger domain"/>
    <property type="match status" value="1"/>
</dbReference>
<keyword evidence="6 16" id="KW-0808">Transferase</keyword>
<dbReference type="FunFam" id="3.30.1490.100:FF:000004">
    <property type="entry name" value="DNA polymerase IV"/>
    <property type="match status" value="1"/>
</dbReference>
<comment type="subcellular location">
    <subcellularLocation>
        <location evidence="1 16">Cytoplasm</location>
    </subcellularLocation>
</comment>
<dbReference type="Pfam" id="PF00817">
    <property type="entry name" value="IMS"/>
    <property type="match status" value="1"/>
</dbReference>
<dbReference type="InterPro" id="IPR050116">
    <property type="entry name" value="DNA_polymerase-Y"/>
</dbReference>
<evidence type="ECO:0000256" key="2">
    <source>
        <dbReference type="ARBA" id="ARBA00010945"/>
    </source>
</evidence>
<evidence type="ECO:0000256" key="16">
    <source>
        <dbReference type="HAMAP-Rule" id="MF_01113"/>
    </source>
</evidence>
<evidence type="ECO:0000256" key="10">
    <source>
        <dbReference type="ARBA" id="ARBA00022763"/>
    </source>
</evidence>
<dbReference type="FunFam" id="3.40.1170.60:FF:000001">
    <property type="entry name" value="DNA polymerase IV"/>
    <property type="match status" value="1"/>
</dbReference>
<dbReference type="GO" id="GO:0006261">
    <property type="term" value="P:DNA-templated DNA replication"/>
    <property type="evidence" value="ECO:0007669"/>
    <property type="project" value="UniProtKB-UniRule"/>
</dbReference>
<dbReference type="InterPro" id="IPR036775">
    <property type="entry name" value="DNA_pol_Y-fam_lit_finger_sf"/>
</dbReference>
<dbReference type="GO" id="GO:0003887">
    <property type="term" value="F:DNA-directed DNA polymerase activity"/>
    <property type="evidence" value="ECO:0007669"/>
    <property type="project" value="UniProtKB-UniRule"/>
</dbReference>
<evidence type="ECO:0000256" key="1">
    <source>
        <dbReference type="ARBA" id="ARBA00004496"/>
    </source>
</evidence>
<dbReference type="RefSeq" id="WP_005371514.1">
    <property type="nucleotide sequence ID" value="NZ_CM001475.1"/>
</dbReference>
<dbReference type="Pfam" id="PF11799">
    <property type="entry name" value="IMS_C"/>
    <property type="match status" value="1"/>
</dbReference>
<dbReference type="PROSITE" id="PS50173">
    <property type="entry name" value="UMUC"/>
    <property type="match status" value="1"/>
</dbReference>
<dbReference type="AlphaFoldDB" id="H8GNG9"/>
<dbReference type="EMBL" id="CM001475">
    <property type="protein sequence ID" value="EIC29562.1"/>
    <property type="molecule type" value="Genomic_DNA"/>
</dbReference>
<evidence type="ECO:0000313" key="19">
    <source>
        <dbReference type="Proteomes" id="UP000005090"/>
    </source>
</evidence>
<dbReference type="InterPro" id="IPR022880">
    <property type="entry name" value="DNApol_IV"/>
</dbReference>
<evidence type="ECO:0000256" key="9">
    <source>
        <dbReference type="ARBA" id="ARBA00022723"/>
    </source>
</evidence>
<name>H8GNG9_METAL</name>
<reference evidence="18 19" key="1">
    <citation type="journal article" date="2013" name="Genome Announc.">
        <title>Genome Sequence of the Obligate Gammaproteobacterial Methanotroph Methylomicrobium album Strain BG8.</title>
        <authorList>
            <person name="Kits K.D."/>
            <person name="Kalyuzhnaya M.G."/>
            <person name="Klotz M.G."/>
            <person name="Jetten M.S."/>
            <person name="Op den Camp H.J."/>
            <person name="Vuilleumier S."/>
            <person name="Bringel F."/>
            <person name="Dispirito A.A."/>
            <person name="Murrell J.C."/>
            <person name="Bruce D."/>
            <person name="Cheng J.F."/>
            <person name="Copeland A."/>
            <person name="Goodwin L."/>
            <person name="Hauser L."/>
            <person name="Lajus A."/>
            <person name="Land M.L."/>
            <person name="Lapidus A."/>
            <person name="Lucas S."/>
            <person name="Medigue C."/>
            <person name="Pitluck S."/>
            <person name="Woyke T."/>
            <person name="Zeytun A."/>
            <person name="Stein L.Y."/>
        </authorList>
    </citation>
    <scope>NUCLEOTIDE SEQUENCE [LARGE SCALE GENOMIC DNA]</scope>
    <source>
        <strain evidence="18 19">BG8</strain>
    </source>
</reference>
<dbReference type="PANTHER" id="PTHR11076">
    <property type="entry name" value="DNA REPAIR POLYMERASE UMUC / TRANSFERASE FAMILY MEMBER"/>
    <property type="match status" value="1"/>
</dbReference>
<accession>H8GNG9</accession>
<comment type="similarity">
    <text evidence="2 16">Belongs to the DNA polymerase type-Y family.</text>
</comment>
<dbReference type="HAMAP" id="MF_01113">
    <property type="entry name" value="DNApol_IV"/>
    <property type="match status" value="1"/>
</dbReference>